<dbReference type="PANTHER" id="PTHR11777:SF9">
    <property type="entry name" value="ALANINE--TRNA LIGASE, CYTOPLASMIC"/>
    <property type="match status" value="1"/>
</dbReference>
<dbReference type="GO" id="GO:0002161">
    <property type="term" value="F:aminoacyl-tRNA deacylase activity"/>
    <property type="evidence" value="ECO:0007669"/>
    <property type="project" value="TreeGrafter"/>
</dbReference>
<accession>A0A1G9NCM6</accession>
<evidence type="ECO:0000256" key="6">
    <source>
        <dbReference type="ARBA" id="ARBA00022833"/>
    </source>
</evidence>
<feature type="binding site" evidence="11">
    <location>
        <position position="677"/>
    </location>
    <ligand>
        <name>Zn(2+)</name>
        <dbReference type="ChEBI" id="CHEBI:29105"/>
    </ligand>
</feature>
<keyword evidence="8 11" id="KW-0694">RNA-binding</keyword>
<comment type="catalytic activity">
    <reaction evidence="11">
        <text>tRNA(Ala) + L-alanine + ATP = L-alanyl-tRNA(Ala) + AMP + diphosphate</text>
        <dbReference type="Rhea" id="RHEA:12540"/>
        <dbReference type="Rhea" id="RHEA-COMP:9657"/>
        <dbReference type="Rhea" id="RHEA-COMP:9923"/>
        <dbReference type="ChEBI" id="CHEBI:30616"/>
        <dbReference type="ChEBI" id="CHEBI:33019"/>
        <dbReference type="ChEBI" id="CHEBI:57972"/>
        <dbReference type="ChEBI" id="CHEBI:78442"/>
        <dbReference type="ChEBI" id="CHEBI:78497"/>
        <dbReference type="ChEBI" id="CHEBI:456215"/>
        <dbReference type="EC" id="6.1.1.7"/>
    </reaction>
</comment>
<dbReference type="InterPro" id="IPR018163">
    <property type="entry name" value="Thr/Ala-tRNA-synth_IIc_edit"/>
</dbReference>
<reference evidence="13 14" key="1">
    <citation type="submission" date="2016-10" db="EMBL/GenBank/DDBJ databases">
        <authorList>
            <person name="de Groot N.N."/>
        </authorList>
    </citation>
    <scope>NUCLEOTIDE SEQUENCE [LARGE SCALE GENOMIC DNA]</scope>
    <source>
        <strain evidence="13 14">DSM 21668</strain>
    </source>
</reference>
<keyword evidence="6 11" id="KW-0862">Zinc</keyword>
<keyword evidence="14" id="KW-1185">Reference proteome</keyword>
<dbReference type="SMART" id="SM00863">
    <property type="entry name" value="tRNA_SAD"/>
    <property type="match status" value="1"/>
</dbReference>
<dbReference type="InterPro" id="IPR050058">
    <property type="entry name" value="Ala-tRNA_ligase"/>
</dbReference>
<organism evidence="13 14">
    <name type="scientific">Siphonobacter aquaeclarae</name>
    <dbReference type="NCBI Taxonomy" id="563176"/>
    <lineage>
        <taxon>Bacteria</taxon>
        <taxon>Pseudomonadati</taxon>
        <taxon>Bacteroidota</taxon>
        <taxon>Cytophagia</taxon>
        <taxon>Cytophagales</taxon>
        <taxon>Cytophagaceae</taxon>
        <taxon>Siphonobacter</taxon>
    </lineage>
</organism>
<dbReference type="Proteomes" id="UP000198901">
    <property type="component" value="Unassembled WGS sequence"/>
</dbReference>
<keyword evidence="9 11" id="KW-0648">Protein biosynthesis</keyword>
<dbReference type="InterPro" id="IPR018164">
    <property type="entry name" value="Ala-tRNA-synth_IIc_N"/>
</dbReference>
<evidence type="ECO:0000256" key="10">
    <source>
        <dbReference type="ARBA" id="ARBA00023146"/>
    </source>
</evidence>
<keyword evidence="2 11" id="KW-0820">tRNA-binding</keyword>
<feature type="binding site" evidence="11">
    <location>
        <position position="573"/>
    </location>
    <ligand>
        <name>Zn(2+)</name>
        <dbReference type="ChEBI" id="CHEBI:29105"/>
    </ligand>
</feature>
<comment type="function">
    <text evidence="11">Catalyzes the attachment of alanine to tRNA(Ala) in a two-step reaction: alanine is first activated by ATP to form Ala-AMP and then transferred to the acceptor end of tRNA(Ala). Also edits incorrectly charged Ser-tRNA(Ala) and Gly-tRNA(Ala) via its editing domain.</text>
</comment>
<evidence type="ECO:0000256" key="4">
    <source>
        <dbReference type="ARBA" id="ARBA00022723"/>
    </source>
</evidence>
<dbReference type="FunFam" id="3.30.54.20:FF:000001">
    <property type="entry name" value="Alanine--tRNA ligase"/>
    <property type="match status" value="1"/>
</dbReference>
<dbReference type="EMBL" id="FNGS01000003">
    <property type="protein sequence ID" value="SDL83655.1"/>
    <property type="molecule type" value="Genomic_DNA"/>
</dbReference>
<dbReference type="GO" id="GO:0005737">
    <property type="term" value="C:cytoplasm"/>
    <property type="evidence" value="ECO:0007669"/>
    <property type="project" value="UniProtKB-SubCell"/>
</dbReference>
<dbReference type="InterPro" id="IPR012947">
    <property type="entry name" value="tRNA_SAD"/>
</dbReference>
<evidence type="ECO:0000256" key="7">
    <source>
        <dbReference type="ARBA" id="ARBA00022840"/>
    </source>
</evidence>
<dbReference type="Gene3D" id="2.40.30.130">
    <property type="match status" value="1"/>
</dbReference>
<dbReference type="Pfam" id="PF01411">
    <property type="entry name" value="tRNA-synt_2c"/>
    <property type="match status" value="1"/>
</dbReference>
<dbReference type="NCBIfam" id="TIGR00344">
    <property type="entry name" value="alaS"/>
    <property type="match status" value="1"/>
</dbReference>
<dbReference type="InterPro" id="IPR003156">
    <property type="entry name" value="DHHA1_dom"/>
</dbReference>
<dbReference type="GO" id="GO:0006419">
    <property type="term" value="P:alanyl-tRNA aminoacylation"/>
    <property type="evidence" value="ECO:0007669"/>
    <property type="project" value="UniProtKB-UniRule"/>
</dbReference>
<dbReference type="GO" id="GO:0004813">
    <property type="term" value="F:alanine-tRNA ligase activity"/>
    <property type="evidence" value="ECO:0007669"/>
    <property type="project" value="UniProtKB-UniRule"/>
</dbReference>
<dbReference type="SUPFAM" id="SSF101353">
    <property type="entry name" value="Putative anticodon-binding domain of alanyl-tRNA synthetase (AlaRS)"/>
    <property type="match status" value="1"/>
</dbReference>
<dbReference type="SUPFAM" id="SSF50447">
    <property type="entry name" value="Translation proteins"/>
    <property type="match status" value="1"/>
</dbReference>
<dbReference type="PROSITE" id="PS50860">
    <property type="entry name" value="AA_TRNA_LIGASE_II_ALA"/>
    <property type="match status" value="1"/>
</dbReference>
<dbReference type="STRING" id="563176.SAMN04488090_1936"/>
<dbReference type="CDD" id="cd00673">
    <property type="entry name" value="AlaRS_core"/>
    <property type="match status" value="1"/>
</dbReference>
<comment type="similarity">
    <text evidence="1 11">Belongs to the class-II aminoacyl-tRNA synthetase family.</text>
</comment>
<evidence type="ECO:0000256" key="5">
    <source>
        <dbReference type="ARBA" id="ARBA00022741"/>
    </source>
</evidence>
<evidence type="ECO:0000256" key="2">
    <source>
        <dbReference type="ARBA" id="ARBA00022555"/>
    </source>
</evidence>
<dbReference type="Pfam" id="PF07973">
    <property type="entry name" value="tRNA_SAD"/>
    <property type="match status" value="1"/>
</dbReference>
<comment type="domain">
    <text evidence="11">Consists of three domains; the N-terminal catalytic domain, the editing domain and the C-terminal C-Ala domain. The editing domain removes incorrectly charged amino acids, while the C-Ala domain, along with tRNA(Ala), serves as a bridge to cooperatively bring together the editing and aminoacylation centers thus stimulating deacylation of misacylated tRNAs.</text>
</comment>
<name>A0A1G9NCM6_9BACT</name>
<dbReference type="GO" id="GO:0000049">
    <property type="term" value="F:tRNA binding"/>
    <property type="evidence" value="ECO:0007669"/>
    <property type="project" value="UniProtKB-KW"/>
</dbReference>
<dbReference type="SUPFAM" id="SSF55186">
    <property type="entry name" value="ThrRS/AlaRS common domain"/>
    <property type="match status" value="1"/>
</dbReference>
<dbReference type="FunFam" id="3.30.930.10:FF:000011">
    <property type="entry name" value="Alanine--tRNA ligase, cytoplasmic"/>
    <property type="match status" value="1"/>
</dbReference>
<dbReference type="RefSeq" id="WP_093200969.1">
    <property type="nucleotide sequence ID" value="NZ_FNGS01000003.1"/>
</dbReference>
<evidence type="ECO:0000313" key="14">
    <source>
        <dbReference type="Proteomes" id="UP000198901"/>
    </source>
</evidence>
<dbReference type="InterPro" id="IPR018165">
    <property type="entry name" value="Ala-tRNA-synth_IIc_core"/>
</dbReference>
<keyword evidence="3 11" id="KW-0436">Ligase</keyword>
<comment type="subcellular location">
    <subcellularLocation>
        <location evidence="11">Cytoplasm</location>
    </subcellularLocation>
</comment>
<gene>
    <name evidence="11" type="primary">alaS</name>
    <name evidence="13" type="ORF">SAMN04488090_1936</name>
</gene>
<feature type="binding site" evidence="11">
    <location>
        <position position="673"/>
    </location>
    <ligand>
        <name>Zn(2+)</name>
        <dbReference type="ChEBI" id="CHEBI:29105"/>
    </ligand>
</feature>
<dbReference type="HAMAP" id="MF_00036_B">
    <property type="entry name" value="Ala_tRNA_synth_B"/>
    <property type="match status" value="1"/>
</dbReference>
<dbReference type="FunFam" id="3.10.310.40:FF:000001">
    <property type="entry name" value="Alanine--tRNA ligase"/>
    <property type="match status" value="1"/>
</dbReference>
<evidence type="ECO:0000256" key="8">
    <source>
        <dbReference type="ARBA" id="ARBA00022884"/>
    </source>
</evidence>
<sequence length="878" mass="97733">MTSREIRQAFLDFFVSKGHLIVPSAPLVAKNDPTLMFNNSGMAQFKDYFLGNGTPPSTRIADTQKCLRVSGKHNDLEDVGFDTYHHTMFEMLGNWSFGDYFKKEALHWSWELLTVVYQLPKDRLYVSVFGGDEKDGVPFDQEAFDIWKEILGSEDHILLGNKKDNFWEMGEVGPCGPCSEIHIDLRDQAEVDRVPGKSLVNADHPQVVEIWNNVFMQFERKADGSLIPLPARHVDTGMGFERLCMAIQKKQSNYDTDVFSGTIGFVANASGKKYGEEKWADIAMRVVADHIRAIAFAISDGQLPSNVRAGYVIRRILRRAVRYGYTYLGFREPFLYSLVPLLAEQFDGVFPELKAQQDFVAKVIQEEEAAFLRTLEKGLTLLDKILVQQPGEAGGVIDGQTVFELNDTFGFPVDLTALIAREKGFTIDEAGYQKALAEQKERSRKDAATEKSDWIELAEAGKTVFLGYDQLESDSVILRYRKVEAKGKTQYHVVLDRTPFYAESGGQVGDTGRLEWPTASLIVVDTKKENDLSIHVIEDEEFEEKLKAHGTRVKAVVDAHRRKLIASNHTATHLMHSALREVLGAHVAQKGSLVSPDVLRFDFSHFTKMSDEEIARVEKRVNEKIRENILLQEDRNVPIEEARQRGATALFGEKYGDFVRVITFDPNYSVELCGGTHVPATGEIGLFKITSEGSSSTGVRRIEAITSEKAFQLLEEQAGLLAQLRELLKGQDVLKSVQTLLDEKADLQKRVETLEIEKLGSVREALLANVKESNGLNVVLEEVSVPNADALKQLAYQLKDKVDNLFCLLVADISGKPALALMISENIVKERGLNAGQLIRDLAKEVKGGGGGQPFFATAGGSDVSGLPNVLKKAATLI</sequence>
<dbReference type="Gene3D" id="3.30.54.20">
    <property type="match status" value="1"/>
</dbReference>
<dbReference type="InterPro" id="IPR009000">
    <property type="entry name" value="Transl_B-barrel_sf"/>
</dbReference>
<dbReference type="InterPro" id="IPR018162">
    <property type="entry name" value="Ala-tRNA-ligase_IIc_anticod-bd"/>
</dbReference>
<comment type="cofactor">
    <cofactor evidence="11">
        <name>Zn(2+)</name>
        <dbReference type="ChEBI" id="CHEBI:29105"/>
    </cofactor>
    <text evidence="11">Binds 1 zinc ion per subunit.</text>
</comment>
<keyword evidence="4 11" id="KW-0479">Metal-binding</keyword>
<dbReference type="Gene3D" id="3.30.980.10">
    <property type="entry name" value="Threonyl-trna Synthetase, Chain A, domain 2"/>
    <property type="match status" value="1"/>
</dbReference>
<dbReference type="AlphaFoldDB" id="A0A1G9NCM6"/>
<keyword evidence="7 11" id="KW-0067">ATP-binding</keyword>
<evidence type="ECO:0000256" key="9">
    <source>
        <dbReference type="ARBA" id="ARBA00022917"/>
    </source>
</evidence>
<evidence type="ECO:0000256" key="1">
    <source>
        <dbReference type="ARBA" id="ARBA00008226"/>
    </source>
</evidence>
<dbReference type="Pfam" id="PF02272">
    <property type="entry name" value="DHHA1"/>
    <property type="match status" value="1"/>
</dbReference>
<dbReference type="Gene3D" id="3.10.310.40">
    <property type="match status" value="1"/>
</dbReference>
<evidence type="ECO:0000313" key="13">
    <source>
        <dbReference type="EMBL" id="SDL83655.1"/>
    </source>
</evidence>
<feature type="binding site" evidence="11">
    <location>
        <position position="569"/>
    </location>
    <ligand>
        <name>Zn(2+)</name>
        <dbReference type="ChEBI" id="CHEBI:29105"/>
    </ligand>
</feature>
<dbReference type="OrthoDB" id="9803884at2"/>
<evidence type="ECO:0000259" key="12">
    <source>
        <dbReference type="PROSITE" id="PS50860"/>
    </source>
</evidence>
<keyword evidence="10 11" id="KW-0030">Aminoacyl-tRNA synthetase</keyword>
<feature type="domain" description="Alanyl-transfer RNA synthetases family profile" evidence="12">
    <location>
        <begin position="1"/>
        <end position="716"/>
    </location>
</feature>
<keyword evidence="11" id="KW-0963">Cytoplasm</keyword>
<dbReference type="GO" id="GO:0005524">
    <property type="term" value="F:ATP binding"/>
    <property type="evidence" value="ECO:0007669"/>
    <property type="project" value="UniProtKB-UniRule"/>
</dbReference>
<keyword evidence="5 11" id="KW-0547">Nucleotide-binding</keyword>
<protein>
    <recommendedName>
        <fullName evidence="11">Alanine--tRNA ligase</fullName>
        <ecNumber evidence="11">6.1.1.7</ecNumber>
    </recommendedName>
    <alternativeName>
        <fullName evidence="11">Alanyl-tRNA synthetase</fullName>
        <shortName evidence="11">AlaRS</shortName>
    </alternativeName>
</protein>
<dbReference type="InterPro" id="IPR045864">
    <property type="entry name" value="aa-tRNA-synth_II/BPL/LPL"/>
</dbReference>
<dbReference type="GO" id="GO:0008270">
    <property type="term" value="F:zinc ion binding"/>
    <property type="evidence" value="ECO:0007669"/>
    <property type="project" value="UniProtKB-UniRule"/>
</dbReference>
<dbReference type="PANTHER" id="PTHR11777">
    <property type="entry name" value="ALANYL-TRNA SYNTHETASE"/>
    <property type="match status" value="1"/>
</dbReference>
<proteinExistence type="inferred from homology"/>
<dbReference type="InterPro" id="IPR023033">
    <property type="entry name" value="Ala_tRNA_ligase_euk/bac"/>
</dbReference>
<dbReference type="InterPro" id="IPR002318">
    <property type="entry name" value="Ala-tRNA-lgiase_IIc"/>
</dbReference>
<dbReference type="SUPFAM" id="SSF55681">
    <property type="entry name" value="Class II aaRS and biotin synthetases"/>
    <property type="match status" value="1"/>
</dbReference>
<dbReference type="Gene3D" id="3.30.930.10">
    <property type="entry name" value="Bira Bifunctional Protein, Domain 2"/>
    <property type="match status" value="1"/>
</dbReference>
<dbReference type="PRINTS" id="PR00980">
    <property type="entry name" value="TRNASYNTHALA"/>
</dbReference>
<dbReference type="FunFam" id="3.30.980.10:FF:000004">
    <property type="entry name" value="Alanine--tRNA ligase, cytoplasmic"/>
    <property type="match status" value="1"/>
</dbReference>
<evidence type="ECO:0000256" key="3">
    <source>
        <dbReference type="ARBA" id="ARBA00022598"/>
    </source>
</evidence>
<dbReference type="EC" id="6.1.1.7" evidence="11"/>
<evidence type="ECO:0000256" key="11">
    <source>
        <dbReference type="HAMAP-Rule" id="MF_00036"/>
    </source>
</evidence>